<dbReference type="InParanoid" id="A0A5C3NWZ2"/>
<proteinExistence type="predicted"/>
<evidence type="ECO:0000313" key="2">
    <source>
        <dbReference type="Proteomes" id="UP000308197"/>
    </source>
</evidence>
<accession>A0A5C3NWZ2</accession>
<name>A0A5C3NWZ2_9APHY</name>
<evidence type="ECO:0000313" key="1">
    <source>
        <dbReference type="EMBL" id="TFK81966.1"/>
    </source>
</evidence>
<organism evidence="1 2">
    <name type="scientific">Polyporus arcularius HHB13444</name>
    <dbReference type="NCBI Taxonomy" id="1314778"/>
    <lineage>
        <taxon>Eukaryota</taxon>
        <taxon>Fungi</taxon>
        <taxon>Dikarya</taxon>
        <taxon>Basidiomycota</taxon>
        <taxon>Agaricomycotina</taxon>
        <taxon>Agaricomycetes</taxon>
        <taxon>Polyporales</taxon>
        <taxon>Polyporaceae</taxon>
        <taxon>Polyporus</taxon>
    </lineage>
</organism>
<dbReference type="AlphaFoldDB" id="A0A5C3NWZ2"/>
<dbReference type="EMBL" id="ML211537">
    <property type="protein sequence ID" value="TFK81966.1"/>
    <property type="molecule type" value="Genomic_DNA"/>
</dbReference>
<protein>
    <submittedName>
        <fullName evidence="1">Uncharacterized protein</fullName>
    </submittedName>
</protein>
<sequence length="203" mass="22901">MSRHTTSSSIIDTSALEGKMLGSDDLNQPLLYLFHYVPKREEDVGRATFILVDDPLKVPRDMFDDCRGGVYFPALTREVIDRCLALQLDLPLVRSSFDKRIEWVVDIIQASGMPPFDCLEKALTTELVRDAVSNAAHQSFKKHEGKRVLEFNPMSAEYMTFTLKTAEHKKHCSKSCGCAKLVEDSKQPSEHAIKSVILNDVQK</sequence>
<dbReference type="Proteomes" id="UP000308197">
    <property type="component" value="Unassembled WGS sequence"/>
</dbReference>
<gene>
    <name evidence="1" type="ORF">K466DRAFT_631774</name>
</gene>
<keyword evidence="2" id="KW-1185">Reference proteome</keyword>
<reference evidence="1 2" key="1">
    <citation type="journal article" date="2019" name="Nat. Ecol. Evol.">
        <title>Megaphylogeny resolves global patterns of mushroom evolution.</title>
        <authorList>
            <person name="Varga T."/>
            <person name="Krizsan K."/>
            <person name="Foldi C."/>
            <person name="Dima B."/>
            <person name="Sanchez-Garcia M."/>
            <person name="Sanchez-Ramirez S."/>
            <person name="Szollosi G.J."/>
            <person name="Szarkandi J.G."/>
            <person name="Papp V."/>
            <person name="Albert L."/>
            <person name="Andreopoulos W."/>
            <person name="Angelini C."/>
            <person name="Antonin V."/>
            <person name="Barry K.W."/>
            <person name="Bougher N.L."/>
            <person name="Buchanan P."/>
            <person name="Buyck B."/>
            <person name="Bense V."/>
            <person name="Catcheside P."/>
            <person name="Chovatia M."/>
            <person name="Cooper J."/>
            <person name="Damon W."/>
            <person name="Desjardin D."/>
            <person name="Finy P."/>
            <person name="Geml J."/>
            <person name="Haridas S."/>
            <person name="Hughes K."/>
            <person name="Justo A."/>
            <person name="Karasinski D."/>
            <person name="Kautmanova I."/>
            <person name="Kiss B."/>
            <person name="Kocsube S."/>
            <person name="Kotiranta H."/>
            <person name="LaButti K.M."/>
            <person name="Lechner B.E."/>
            <person name="Liimatainen K."/>
            <person name="Lipzen A."/>
            <person name="Lukacs Z."/>
            <person name="Mihaltcheva S."/>
            <person name="Morgado L.N."/>
            <person name="Niskanen T."/>
            <person name="Noordeloos M.E."/>
            <person name="Ohm R.A."/>
            <person name="Ortiz-Santana B."/>
            <person name="Ovrebo C."/>
            <person name="Racz N."/>
            <person name="Riley R."/>
            <person name="Savchenko A."/>
            <person name="Shiryaev A."/>
            <person name="Soop K."/>
            <person name="Spirin V."/>
            <person name="Szebenyi C."/>
            <person name="Tomsovsky M."/>
            <person name="Tulloss R.E."/>
            <person name="Uehling J."/>
            <person name="Grigoriev I.V."/>
            <person name="Vagvolgyi C."/>
            <person name="Papp T."/>
            <person name="Martin F.M."/>
            <person name="Miettinen O."/>
            <person name="Hibbett D.S."/>
            <person name="Nagy L.G."/>
        </authorList>
    </citation>
    <scope>NUCLEOTIDE SEQUENCE [LARGE SCALE GENOMIC DNA]</scope>
    <source>
        <strain evidence="1 2">HHB13444</strain>
    </source>
</reference>